<gene>
    <name evidence="8" type="ORF">EV213_101234</name>
</gene>
<feature type="transmembrane region" description="Helical" evidence="6">
    <location>
        <begin position="76"/>
        <end position="99"/>
    </location>
</feature>
<evidence type="ECO:0000313" key="8">
    <source>
        <dbReference type="EMBL" id="TDQ42805.1"/>
    </source>
</evidence>
<comment type="similarity">
    <text evidence="6">Belongs to the TVP38/TMEM64 family.</text>
</comment>
<comment type="caution">
    <text evidence="8">The sequence shown here is derived from an EMBL/GenBank/DDBJ whole genome shotgun (WGS) entry which is preliminary data.</text>
</comment>
<dbReference type="PANTHER" id="PTHR12677">
    <property type="entry name" value="GOLGI APPARATUS MEMBRANE PROTEIN TVP38-RELATED"/>
    <property type="match status" value="1"/>
</dbReference>
<organism evidence="8 9">
    <name type="scientific">Aureibacillus halotolerans</name>
    <dbReference type="NCBI Taxonomy" id="1508390"/>
    <lineage>
        <taxon>Bacteria</taxon>
        <taxon>Bacillati</taxon>
        <taxon>Bacillota</taxon>
        <taxon>Bacilli</taxon>
        <taxon>Bacillales</taxon>
        <taxon>Bacillaceae</taxon>
        <taxon>Aureibacillus</taxon>
    </lineage>
</organism>
<accession>A0A4R6UDE5</accession>
<feature type="domain" description="VTT" evidence="7">
    <location>
        <begin position="62"/>
        <end position="176"/>
    </location>
</feature>
<dbReference type="OrthoDB" id="9812980at2"/>
<proteinExistence type="inferred from homology"/>
<feature type="transmembrane region" description="Helical" evidence="6">
    <location>
        <begin position="154"/>
        <end position="172"/>
    </location>
</feature>
<comment type="subcellular location">
    <subcellularLocation>
        <location evidence="1 6">Cell membrane</location>
        <topology evidence="1 6">Multi-pass membrane protein</topology>
    </subcellularLocation>
</comment>
<dbReference type="RefSeq" id="WP_133578637.1">
    <property type="nucleotide sequence ID" value="NZ_SNYJ01000001.1"/>
</dbReference>
<dbReference type="Pfam" id="PF09335">
    <property type="entry name" value="VTT_dom"/>
    <property type="match status" value="1"/>
</dbReference>
<keyword evidence="5 6" id="KW-0472">Membrane</keyword>
<reference evidence="8 9" key="1">
    <citation type="submission" date="2019-03" db="EMBL/GenBank/DDBJ databases">
        <title>Genomic Encyclopedia of Type Strains, Phase IV (KMG-IV): sequencing the most valuable type-strain genomes for metagenomic binning, comparative biology and taxonomic classification.</title>
        <authorList>
            <person name="Goeker M."/>
        </authorList>
    </citation>
    <scope>NUCLEOTIDE SEQUENCE [LARGE SCALE GENOMIC DNA]</scope>
    <source>
        <strain evidence="8 9">DSM 28697</strain>
    </source>
</reference>
<evidence type="ECO:0000256" key="2">
    <source>
        <dbReference type="ARBA" id="ARBA00022475"/>
    </source>
</evidence>
<evidence type="ECO:0000256" key="5">
    <source>
        <dbReference type="ARBA" id="ARBA00023136"/>
    </source>
</evidence>
<evidence type="ECO:0000256" key="1">
    <source>
        <dbReference type="ARBA" id="ARBA00004651"/>
    </source>
</evidence>
<name>A0A4R6UDE5_9BACI</name>
<dbReference type="GO" id="GO:0005886">
    <property type="term" value="C:plasma membrane"/>
    <property type="evidence" value="ECO:0007669"/>
    <property type="project" value="UniProtKB-SubCell"/>
</dbReference>
<feature type="transmembrane region" description="Helical" evidence="6">
    <location>
        <begin position="184"/>
        <end position="203"/>
    </location>
</feature>
<protein>
    <recommendedName>
        <fullName evidence="6">TVP38/TMEM64 family membrane protein</fullName>
    </recommendedName>
</protein>
<keyword evidence="4 6" id="KW-1133">Transmembrane helix</keyword>
<keyword evidence="9" id="KW-1185">Reference proteome</keyword>
<keyword evidence="3 6" id="KW-0812">Transmembrane</keyword>
<feature type="transmembrane region" description="Helical" evidence="6">
    <location>
        <begin position="6"/>
        <end position="23"/>
    </location>
</feature>
<evidence type="ECO:0000259" key="7">
    <source>
        <dbReference type="Pfam" id="PF09335"/>
    </source>
</evidence>
<dbReference type="AlphaFoldDB" id="A0A4R6UDE5"/>
<dbReference type="PANTHER" id="PTHR12677:SF59">
    <property type="entry name" value="GOLGI APPARATUS MEMBRANE PROTEIN TVP38-RELATED"/>
    <property type="match status" value="1"/>
</dbReference>
<feature type="transmembrane region" description="Helical" evidence="6">
    <location>
        <begin position="35"/>
        <end position="56"/>
    </location>
</feature>
<dbReference type="InterPro" id="IPR032816">
    <property type="entry name" value="VTT_dom"/>
</dbReference>
<dbReference type="Proteomes" id="UP000295632">
    <property type="component" value="Unassembled WGS sequence"/>
</dbReference>
<evidence type="ECO:0000256" key="4">
    <source>
        <dbReference type="ARBA" id="ARBA00022989"/>
    </source>
</evidence>
<keyword evidence="2 6" id="KW-1003">Cell membrane</keyword>
<evidence type="ECO:0000256" key="6">
    <source>
        <dbReference type="RuleBase" id="RU366058"/>
    </source>
</evidence>
<dbReference type="EMBL" id="SNYJ01000001">
    <property type="protein sequence ID" value="TDQ42805.1"/>
    <property type="molecule type" value="Genomic_DNA"/>
</dbReference>
<evidence type="ECO:0000313" key="9">
    <source>
        <dbReference type="Proteomes" id="UP000295632"/>
    </source>
</evidence>
<evidence type="ECO:0000256" key="3">
    <source>
        <dbReference type="ARBA" id="ARBA00022692"/>
    </source>
</evidence>
<dbReference type="InterPro" id="IPR015414">
    <property type="entry name" value="TMEM64"/>
</dbReference>
<sequence>MKSNKLYIWIALILVIALVLLYLNHTIFHWSPESIRDWLLQFGAWAPIVFMIIYTIRPLTLFPSSVLSITAGLAFGTWFGALYALIGVTSGAILSFWITRRFGKSIRRKQWADTLENIQEKVDQNGFLYVLTFRVMPLNFDLVSYAASMTKVSIGSYIAATLIGILPATLAYTFVGGQLVDNPWVVLFMVIGVAILGIIYFWAKKHVSFLQVTSNKNKDM</sequence>